<protein>
    <submittedName>
        <fullName evidence="1">Uncharacterized protein</fullName>
    </submittedName>
</protein>
<gene>
    <name evidence="1" type="ORF">SH601_14490</name>
</gene>
<name>A0ACC6M8E1_9BACI</name>
<dbReference type="Proteomes" id="UP001277972">
    <property type="component" value="Unassembled WGS sequence"/>
</dbReference>
<accession>A0ACC6M8E1</accession>
<reference evidence="1" key="1">
    <citation type="submission" date="2023-11" db="EMBL/GenBank/DDBJ databases">
        <title>Gracilibacillus pellucida a moderately halophilic bacterium isolated from saline soil in Xinjiang province.</title>
        <authorList>
            <person name="Zhang Z."/>
            <person name="Tan F."/>
            <person name="Wang Y."/>
            <person name="Xia M."/>
        </authorList>
    </citation>
    <scope>NUCLEOTIDE SEQUENCE</scope>
    <source>
        <strain evidence="1">S3-1-1</strain>
    </source>
</reference>
<evidence type="ECO:0000313" key="1">
    <source>
        <dbReference type="EMBL" id="MDX8047195.1"/>
    </source>
</evidence>
<comment type="caution">
    <text evidence="1">The sequence shown here is derived from an EMBL/GenBank/DDBJ whole genome shotgun (WGS) entry which is preliminary data.</text>
</comment>
<keyword evidence="2" id="KW-1185">Reference proteome</keyword>
<proteinExistence type="predicted"/>
<evidence type="ECO:0000313" key="2">
    <source>
        <dbReference type="Proteomes" id="UP001277972"/>
    </source>
</evidence>
<dbReference type="EMBL" id="JAWZSR010000009">
    <property type="protein sequence ID" value="MDX8047195.1"/>
    <property type="molecule type" value="Genomic_DNA"/>
</dbReference>
<sequence length="143" mass="16595">MEAKDVTSTLIIIAIIYFLYKKGITKQIKFPTIHNKLVLKRDMNRKLSMSYKTYNGVENYLFFMKQAKSYTLKYDVKVKAGSLILICKKGKDVLFEKKFTQDEQGAISFTAEHKRYNLLVIGNYTKGGCYVEFIPHSNEVINE</sequence>
<organism evidence="1 2">
    <name type="scientific">Gracilibacillus pellucidus</name>
    <dbReference type="NCBI Taxonomy" id="3095368"/>
    <lineage>
        <taxon>Bacteria</taxon>
        <taxon>Bacillati</taxon>
        <taxon>Bacillota</taxon>
        <taxon>Bacilli</taxon>
        <taxon>Bacillales</taxon>
        <taxon>Bacillaceae</taxon>
        <taxon>Gracilibacillus</taxon>
    </lineage>
</organism>